<feature type="region of interest" description="Disordered" evidence="1">
    <location>
        <begin position="22"/>
        <end position="41"/>
    </location>
</feature>
<gene>
    <name evidence="2" type="ORF">TcWFU_002461</name>
</gene>
<keyword evidence="3" id="KW-1185">Reference proteome</keyword>
<evidence type="ECO:0000313" key="2">
    <source>
        <dbReference type="EMBL" id="KAL5108619.1"/>
    </source>
</evidence>
<sequence>MCHPLQEYGNISYKLSSLHRSSMYDHTTRGENQQSPPRSSDFHVVITDAPQSGFESPKSPSKSVCVDSQEANWPSEARLLLAPQRGRHQATSLVVLSVPCPASARLDMPD</sequence>
<dbReference type="Proteomes" id="UP001651158">
    <property type="component" value="Unassembled WGS sequence"/>
</dbReference>
<name>A0ABR4QG54_9CEST</name>
<accession>A0ABR4QG54</accession>
<reference evidence="2 3" key="1">
    <citation type="journal article" date="2022" name="Front. Cell. Infect. Microbiol.">
        <title>The Genomes of Two Strains of Taenia crassiceps the Animal Model for the Study of Human Cysticercosis.</title>
        <authorList>
            <person name="Bobes R.J."/>
            <person name="Estrada K."/>
            <person name="Rios-Valencia D.G."/>
            <person name="Calderon-Gallegos A."/>
            <person name="de la Torre P."/>
            <person name="Carrero J.C."/>
            <person name="Sanchez-Flores A."/>
            <person name="Laclette J.P."/>
        </authorList>
    </citation>
    <scope>NUCLEOTIDE SEQUENCE [LARGE SCALE GENOMIC DNA]</scope>
    <source>
        <strain evidence="2">WFUcys</strain>
    </source>
</reference>
<comment type="caution">
    <text evidence="2">The sequence shown here is derived from an EMBL/GenBank/DDBJ whole genome shotgun (WGS) entry which is preliminary data.</text>
</comment>
<evidence type="ECO:0000313" key="3">
    <source>
        <dbReference type="Proteomes" id="UP001651158"/>
    </source>
</evidence>
<proteinExistence type="predicted"/>
<protein>
    <submittedName>
        <fullName evidence="2">Uncharacterized protein</fullName>
    </submittedName>
</protein>
<dbReference type="EMBL" id="JAKROA010000003">
    <property type="protein sequence ID" value="KAL5108619.1"/>
    <property type="molecule type" value="Genomic_DNA"/>
</dbReference>
<organism evidence="2 3">
    <name type="scientific">Taenia crassiceps</name>
    <dbReference type="NCBI Taxonomy" id="6207"/>
    <lineage>
        <taxon>Eukaryota</taxon>
        <taxon>Metazoa</taxon>
        <taxon>Spiralia</taxon>
        <taxon>Lophotrochozoa</taxon>
        <taxon>Platyhelminthes</taxon>
        <taxon>Cestoda</taxon>
        <taxon>Eucestoda</taxon>
        <taxon>Cyclophyllidea</taxon>
        <taxon>Taeniidae</taxon>
        <taxon>Taenia</taxon>
    </lineage>
</organism>
<evidence type="ECO:0000256" key="1">
    <source>
        <dbReference type="SAM" id="MobiDB-lite"/>
    </source>
</evidence>